<dbReference type="EMBL" id="GL768275">
    <property type="protein sequence ID" value="EFZ11566.1"/>
    <property type="molecule type" value="Genomic_DNA"/>
</dbReference>
<dbReference type="AlphaFoldDB" id="E9J6I4"/>
<gene>
    <name evidence="1" type="ORF">SINV_01708</name>
</gene>
<proteinExistence type="predicted"/>
<feature type="non-terminal residue" evidence="1">
    <location>
        <position position="192"/>
    </location>
</feature>
<sequence>MIITILAQANFNITTDNLDVLMKIELGLRTKDDLLLARDICRMLLKKKQTSKDVEKPFLRYSNNHDILKEILTLVIRCFISAEENAYISFVTEALNAISCQCDYCVYVKYYALQIALHIIEHAIKELIHINVFIYKDLKHRNTLREMQGKRKKQKIAFSTPDIKVKLTNASISRSSNARREFLELRKPRCSG</sequence>
<evidence type="ECO:0000313" key="1">
    <source>
        <dbReference type="EMBL" id="EFZ11566.1"/>
    </source>
</evidence>
<name>E9J6I4_SOLIN</name>
<organism>
    <name type="scientific">Solenopsis invicta</name>
    <name type="common">Red imported fire ant</name>
    <name type="synonym">Solenopsis wagneri</name>
    <dbReference type="NCBI Taxonomy" id="13686"/>
    <lineage>
        <taxon>Eukaryota</taxon>
        <taxon>Metazoa</taxon>
        <taxon>Ecdysozoa</taxon>
        <taxon>Arthropoda</taxon>
        <taxon>Hexapoda</taxon>
        <taxon>Insecta</taxon>
        <taxon>Pterygota</taxon>
        <taxon>Neoptera</taxon>
        <taxon>Endopterygota</taxon>
        <taxon>Hymenoptera</taxon>
        <taxon>Apocrita</taxon>
        <taxon>Aculeata</taxon>
        <taxon>Formicoidea</taxon>
        <taxon>Formicidae</taxon>
        <taxon>Myrmicinae</taxon>
        <taxon>Solenopsis</taxon>
    </lineage>
</organism>
<dbReference type="HOGENOM" id="CLU_1416801_0_0_1"/>
<reference evidence="1" key="1">
    <citation type="journal article" date="2011" name="Proc. Natl. Acad. Sci. U.S.A.">
        <title>The genome of the fire ant Solenopsis invicta.</title>
        <authorList>
            <person name="Wurm Y."/>
            <person name="Wang J."/>
            <person name="Riba-Grognuz O."/>
            <person name="Corona M."/>
            <person name="Nygaard S."/>
            <person name="Hunt B.G."/>
            <person name="Ingram K.K."/>
            <person name="Falquet L."/>
            <person name="Nipitwattanaphon M."/>
            <person name="Gotzek D."/>
            <person name="Dijkstra M.B."/>
            <person name="Oettler J."/>
            <person name="Comtesse F."/>
            <person name="Shih C.J."/>
            <person name="Wu W.J."/>
            <person name="Yang C.C."/>
            <person name="Thomas J."/>
            <person name="Beaudoing E."/>
            <person name="Pradervand S."/>
            <person name="Flegel V."/>
            <person name="Cook E.D."/>
            <person name="Fabbretti R."/>
            <person name="Stockinger H."/>
            <person name="Long L."/>
            <person name="Farmerie W.G."/>
            <person name="Oakey J."/>
            <person name="Boomsma J.J."/>
            <person name="Pamilo P."/>
            <person name="Yi S.V."/>
            <person name="Heinze J."/>
            <person name="Goodisman M.A."/>
            <person name="Farinelli L."/>
            <person name="Harshman K."/>
            <person name="Hulo N."/>
            <person name="Cerutti L."/>
            <person name="Xenarios I."/>
            <person name="Shoemaker D."/>
            <person name="Keller L."/>
        </authorList>
    </citation>
    <scope>NUCLEOTIDE SEQUENCE [LARGE SCALE GENOMIC DNA]</scope>
</reference>
<accession>E9J6I4</accession>
<protein>
    <submittedName>
        <fullName evidence="1">Uncharacterized protein</fullName>
    </submittedName>
</protein>